<evidence type="ECO:0000256" key="8">
    <source>
        <dbReference type="PROSITE-ProRule" id="PRU01360"/>
    </source>
</evidence>
<keyword evidence="4 8" id="KW-0812">Transmembrane</keyword>
<dbReference type="InterPro" id="IPR037066">
    <property type="entry name" value="Plug_dom_sf"/>
</dbReference>
<accession>A0ABX1DB52</accession>
<evidence type="ECO:0000259" key="10">
    <source>
        <dbReference type="Pfam" id="PF00593"/>
    </source>
</evidence>
<evidence type="ECO:0000313" key="12">
    <source>
        <dbReference type="EMBL" id="NJX15585.1"/>
    </source>
</evidence>
<evidence type="ECO:0000256" key="1">
    <source>
        <dbReference type="ARBA" id="ARBA00004571"/>
    </source>
</evidence>
<comment type="subcellular location">
    <subcellularLocation>
        <location evidence="1 8">Cell outer membrane</location>
        <topology evidence="1 8">Multi-pass membrane protein</topology>
    </subcellularLocation>
</comment>
<dbReference type="RefSeq" id="WP_167917824.1">
    <property type="nucleotide sequence ID" value="NZ_JAAVJS010000010.1"/>
</dbReference>
<dbReference type="Pfam" id="PF13715">
    <property type="entry name" value="CarbopepD_reg_2"/>
    <property type="match status" value="1"/>
</dbReference>
<comment type="similarity">
    <text evidence="8 9">Belongs to the TonB-dependent receptor family.</text>
</comment>
<dbReference type="PANTHER" id="PTHR30069">
    <property type="entry name" value="TONB-DEPENDENT OUTER MEMBRANE RECEPTOR"/>
    <property type="match status" value="1"/>
</dbReference>
<evidence type="ECO:0000256" key="6">
    <source>
        <dbReference type="ARBA" id="ARBA00023136"/>
    </source>
</evidence>
<keyword evidence="5 9" id="KW-0798">TonB box</keyword>
<evidence type="ECO:0000256" key="7">
    <source>
        <dbReference type="ARBA" id="ARBA00023237"/>
    </source>
</evidence>
<organism evidence="12 13">
    <name type="scientific">Tamlana crocina</name>
    <dbReference type="NCBI Taxonomy" id="393006"/>
    <lineage>
        <taxon>Bacteria</taxon>
        <taxon>Pseudomonadati</taxon>
        <taxon>Bacteroidota</taxon>
        <taxon>Flavobacteriia</taxon>
        <taxon>Flavobacteriales</taxon>
        <taxon>Flavobacteriaceae</taxon>
        <taxon>Tamlana</taxon>
    </lineage>
</organism>
<evidence type="ECO:0000256" key="4">
    <source>
        <dbReference type="ARBA" id="ARBA00022692"/>
    </source>
</evidence>
<dbReference type="InterPro" id="IPR012910">
    <property type="entry name" value="Plug_dom"/>
</dbReference>
<dbReference type="Pfam" id="PF00593">
    <property type="entry name" value="TonB_dep_Rec_b-barrel"/>
    <property type="match status" value="1"/>
</dbReference>
<dbReference type="InterPro" id="IPR000531">
    <property type="entry name" value="Beta-barrel_TonB"/>
</dbReference>
<comment type="caution">
    <text evidence="12">The sequence shown here is derived from an EMBL/GenBank/DDBJ whole genome shotgun (WGS) entry which is preliminary data.</text>
</comment>
<evidence type="ECO:0000256" key="3">
    <source>
        <dbReference type="ARBA" id="ARBA00022452"/>
    </source>
</evidence>
<evidence type="ECO:0000256" key="5">
    <source>
        <dbReference type="ARBA" id="ARBA00023077"/>
    </source>
</evidence>
<dbReference type="PANTHER" id="PTHR30069:SF36">
    <property type="entry name" value="BLL6948 PROTEIN"/>
    <property type="match status" value="1"/>
</dbReference>
<name>A0ABX1DB52_9FLAO</name>
<reference evidence="12 13" key="1">
    <citation type="submission" date="2020-03" db="EMBL/GenBank/DDBJ databases">
        <title>Tamlana sp. nov, isolated from XXX.</title>
        <authorList>
            <person name="Cao W.R."/>
        </authorList>
    </citation>
    <scope>NUCLEOTIDE SEQUENCE [LARGE SCALE GENOMIC DNA]</scope>
    <source>
        <strain evidence="12 13">HST1-43</strain>
    </source>
</reference>
<keyword evidence="7 8" id="KW-0998">Cell outer membrane</keyword>
<keyword evidence="6 8" id="KW-0472">Membrane</keyword>
<dbReference type="SUPFAM" id="SSF56935">
    <property type="entry name" value="Porins"/>
    <property type="match status" value="1"/>
</dbReference>
<feature type="domain" description="TonB-dependent receptor-like beta-barrel" evidence="10">
    <location>
        <begin position="332"/>
        <end position="710"/>
    </location>
</feature>
<dbReference type="PROSITE" id="PS52016">
    <property type="entry name" value="TONB_DEPENDENT_REC_3"/>
    <property type="match status" value="1"/>
</dbReference>
<dbReference type="SUPFAM" id="SSF49464">
    <property type="entry name" value="Carboxypeptidase regulatory domain-like"/>
    <property type="match status" value="1"/>
</dbReference>
<keyword evidence="3 8" id="KW-1134">Transmembrane beta strand</keyword>
<dbReference type="EMBL" id="JAAVJS010000010">
    <property type="protein sequence ID" value="NJX15585.1"/>
    <property type="molecule type" value="Genomic_DNA"/>
</dbReference>
<evidence type="ECO:0000256" key="2">
    <source>
        <dbReference type="ARBA" id="ARBA00022448"/>
    </source>
</evidence>
<proteinExistence type="inferred from homology"/>
<dbReference type="Proteomes" id="UP000760545">
    <property type="component" value="Unassembled WGS sequence"/>
</dbReference>
<dbReference type="Pfam" id="PF07715">
    <property type="entry name" value="Plug"/>
    <property type="match status" value="1"/>
</dbReference>
<keyword evidence="13" id="KW-1185">Reference proteome</keyword>
<feature type="domain" description="TonB-dependent receptor plug" evidence="11">
    <location>
        <begin position="130"/>
        <end position="229"/>
    </location>
</feature>
<evidence type="ECO:0000256" key="9">
    <source>
        <dbReference type="RuleBase" id="RU003357"/>
    </source>
</evidence>
<dbReference type="Gene3D" id="2.40.170.20">
    <property type="entry name" value="TonB-dependent receptor, beta-barrel domain"/>
    <property type="match status" value="1"/>
</dbReference>
<dbReference type="InterPro" id="IPR036942">
    <property type="entry name" value="Beta-barrel_TonB_sf"/>
</dbReference>
<keyword evidence="12" id="KW-0675">Receptor</keyword>
<evidence type="ECO:0000313" key="13">
    <source>
        <dbReference type="Proteomes" id="UP000760545"/>
    </source>
</evidence>
<dbReference type="InterPro" id="IPR039426">
    <property type="entry name" value="TonB-dep_rcpt-like"/>
</dbReference>
<dbReference type="Gene3D" id="2.170.130.10">
    <property type="entry name" value="TonB-dependent receptor, plug domain"/>
    <property type="match status" value="1"/>
</dbReference>
<gene>
    <name evidence="12" type="ORF">HC176_08790</name>
</gene>
<sequence>MQPFKKRFQVSKISILFTLFLFSISILSAHEISGTVVSKEKGEPIQGVGVYNKTNGAYTYTNISGYFELDDVSLNDEIFFYSLGYENTSIVITEVQLSTKIIVALKESPASLDQVLIVSKPNVLSTFLNVDLKTNPVKSSQEILRKVPGLMIGQHAGGGKAEQIFLRGFDIDHGTDIAINVDGMPINMVSHAHGQGYSDMHFIIPETIDNIDFAKGSYYANKGNFNTAGYVDIGTKKTIKDNLVSVEAGQFSTLRALAMTKILEEEHSSAYVASELMLSDGVFESPQNFNRLNIMGRYHFNNHQDQELNLSVSHFQSKWDASGQIPVRAVEQGLIGRFGAIDDTEGGNTSRSNIWVNHTKQLDSHSKIKTDAYVSKYDFELFSNFTFFLEDPVNGDQIHQKENRTIIGATSVYDQAIHLKNNNSHLRYELGTGFRYDDVNDVQLSKTLNRQTVLERLAYGNVDELNAFAFASLNCKTGNWTLNPGVRLDYFKFDYENLLTETYDNKSENKTKVSPKLNVIYAASPKLQLFAKTGLGYHSNDTRVVVANGGEKILPTSFGSDLGVIYKPQNRLIFNAALWNLFLQQEFVYVGDAGIVEPSGKTERYGIDFGMRYQLNNWLFFNTDLNYTYARSSEDLDGENYIPLAPDFTSTGGLSIKDWKNFSGGINYRYIKDRPANEDNSIVAEGYFVTDLNLNYTLKNWTFGLIIENLFDTEWNEAQFATESRLFNEPESVEEIHFTPGAPFFLRGKISVRF</sequence>
<dbReference type="InterPro" id="IPR008969">
    <property type="entry name" value="CarboxyPept-like_regulatory"/>
</dbReference>
<keyword evidence="2 8" id="KW-0813">Transport</keyword>
<protein>
    <submittedName>
        <fullName evidence="12">TonB-dependent receptor</fullName>
    </submittedName>
</protein>
<evidence type="ECO:0000259" key="11">
    <source>
        <dbReference type="Pfam" id="PF07715"/>
    </source>
</evidence>